<dbReference type="GO" id="GO:0035332">
    <property type="term" value="P:positive regulation of hippo signaling"/>
    <property type="evidence" value="ECO:0007669"/>
    <property type="project" value="TreeGrafter"/>
</dbReference>
<name>A0AAW1UDI8_9CUCU</name>
<proteinExistence type="predicted"/>
<keyword evidence="1" id="KW-0472">Membrane</keyword>
<dbReference type="EMBL" id="JARQZJ010000046">
    <property type="protein sequence ID" value="KAK9878135.1"/>
    <property type="molecule type" value="Genomic_DNA"/>
</dbReference>
<evidence type="ECO:0000256" key="2">
    <source>
        <dbReference type="SAM" id="SignalP"/>
    </source>
</evidence>
<feature type="chain" id="PRO_5043340462" description="Secreted protein" evidence="2">
    <location>
        <begin position="21"/>
        <end position="100"/>
    </location>
</feature>
<evidence type="ECO:0000313" key="4">
    <source>
        <dbReference type="Proteomes" id="UP001431783"/>
    </source>
</evidence>
<evidence type="ECO:0000256" key="1">
    <source>
        <dbReference type="SAM" id="Phobius"/>
    </source>
</evidence>
<keyword evidence="1" id="KW-0812">Transmembrane</keyword>
<dbReference type="InterPro" id="IPR047145">
    <property type="entry name" value="FRMD6-like"/>
</dbReference>
<evidence type="ECO:0008006" key="5">
    <source>
        <dbReference type="Google" id="ProtNLM"/>
    </source>
</evidence>
<protein>
    <recommendedName>
        <fullName evidence="5">Secreted protein</fullName>
    </recommendedName>
</protein>
<organism evidence="3 4">
    <name type="scientific">Henosepilachna vigintioctopunctata</name>
    <dbReference type="NCBI Taxonomy" id="420089"/>
    <lineage>
        <taxon>Eukaryota</taxon>
        <taxon>Metazoa</taxon>
        <taxon>Ecdysozoa</taxon>
        <taxon>Arthropoda</taxon>
        <taxon>Hexapoda</taxon>
        <taxon>Insecta</taxon>
        <taxon>Pterygota</taxon>
        <taxon>Neoptera</taxon>
        <taxon>Endopterygota</taxon>
        <taxon>Coleoptera</taxon>
        <taxon>Polyphaga</taxon>
        <taxon>Cucujiformia</taxon>
        <taxon>Coccinelloidea</taxon>
        <taxon>Coccinellidae</taxon>
        <taxon>Epilachninae</taxon>
        <taxon>Epilachnini</taxon>
        <taxon>Henosepilachna</taxon>
    </lineage>
</organism>
<dbReference type="AlphaFoldDB" id="A0AAW1UDI8"/>
<keyword evidence="4" id="KW-1185">Reference proteome</keyword>
<sequence length="100" mass="11114">MRAGLCTVSAPLAACSPAAALPPSARFLALHLLHQQTLYFIVQAKSRVRELYQQTCLHFSQQGMLDTDLFGLALICGMYSTTYYLLKMCFKTTACIQSFL</sequence>
<feature type="signal peptide" evidence="2">
    <location>
        <begin position="1"/>
        <end position="20"/>
    </location>
</feature>
<dbReference type="PANTHER" id="PTHR13429:SF5">
    <property type="entry name" value="PROTEIN EXPANDED"/>
    <property type="match status" value="1"/>
</dbReference>
<gene>
    <name evidence="3" type="ORF">WA026_021151</name>
</gene>
<comment type="caution">
    <text evidence="3">The sequence shown here is derived from an EMBL/GenBank/DDBJ whole genome shotgun (WGS) entry which is preliminary data.</text>
</comment>
<dbReference type="Proteomes" id="UP001431783">
    <property type="component" value="Unassembled WGS sequence"/>
</dbReference>
<evidence type="ECO:0000313" key="3">
    <source>
        <dbReference type="EMBL" id="KAK9878135.1"/>
    </source>
</evidence>
<dbReference type="PANTHER" id="PTHR13429">
    <property type="entry name" value="FERM DOMAIN (PROTEIN4.1-EZRIN-RADIXIN-MOESIN) FAMILY"/>
    <property type="match status" value="1"/>
</dbReference>
<keyword evidence="2" id="KW-0732">Signal</keyword>
<accession>A0AAW1UDI8</accession>
<keyword evidence="1" id="KW-1133">Transmembrane helix</keyword>
<reference evidence="3 4" key="1">
    <citation type="submission" date="2023-03" db="EMBL/GenBank/DDBJ databases">
        <title>Genome insight into feeding habits of ladybird beetles.</title>
        <authorList>
            <person name="Li H.-S."/>
            <person name="Huang Y.-H."/>
            <person name="Pang H."/>
        </authorList>
    </citation>
    <scope>NUCLEOTIDE SEQUENCE [LARGE SCALE GENOMIC DNA]</scope>
    <source>
        <strain evidence="3">SYSU_2023b</strain>
        <tissue evidence="3">Whole body</tissue>
    </source>
</reference>
<dbReference type="GO" id="GO:0098592">
    <property type="term" value="C:cytoplasmic side of apical plasma membrane"/>
    <property type="evidence" value="ECO:0007669"/>
    <property type="project" value="TreeGrafter"/>
</dbReference>
<feature type="transmembrane region" description="Helical" evidence="1">
    <location>
        <begin position="69"/>
        <end position="86"/>
    </location>
</feature>